<protein>
    <submittedName>
        <fullName evidence="1">Uncharacterized protein</fullName>
    </submittedName>
</protein>
<dbReference type="RefSeq" id="WP_310966810.1">
    <property type="nucleotide sequence ID" value="NZ_JAVMBO010000018.1"/>
</dbReference>
<dbReference type="Proteomes" id="UP001267407">
    <property type="component" value="Unassembled WGS sequence"/>
</dbReference>
<organism evidence="1 2">
    <name type="scientific">Marinobacter xiaoshiensis</name>
    <dbReference type="NCBI Taxonomy" id="3073652"/>
    <lineage>
        <taxon>Bacteria</taxon>
        <taxon>Pseudomonadati</taxon>
        <taxon>Pseudomonadota</taxon>
        <taxon>Gammaproteobacteria</taxon>
        <taxon>Pseudomonadales</taxon>
        <taxon>Marinobacteraceae</taxon>
        <taxon>Marinobacter</taxon>
    </lineage>
</organism>
<sequence length="93" mass="10558">MGIANSQALTATRSNLFGLNPSAPALYGEDLNTNRQWLEDLGFSIRQSGHKHWVVTHTNPLPELHFYSENELAQFASYKGHHYAKHLLPENRT</sequence>
<keyword evidence="2" id="KW-1185">Reference proteome</keyword>
<evidence type="ECO:0000313" key="1">
    <source>
        <dbReference type="EMBL" id="MDS1311636.1"/>
    </source>
</evidence>
<name>A0ABU2HM16_9GAMM</name>
<proteinExistence type="predicted"/>
<accession>A0ABU2HM16</accession>
<reference evidence="1" key="1">
    <citation type="submission" date="2023-09" db="EMBL/GenBank/DDBJ databases">
        <title>Marinobacter sediminicola sp. nov. and Marinobacter maritimum sp. nov., isolated from marine sediment.</title>
        <authorList>
            <person name="An J."/>
        </authorList>
    </citation>
    <scope>NUCLEOTIDE SEQUENCE</scope>
    <source>
        <strain evidence="1">F60267</strain>
    </source>
</reference>
<evidence type="ECO:0000313" key="2">
    <source>
        <dbReference type="Proteomes" id="UP001267407"/>
    </source>
</evidence>
<gene>
    <name evidence="1" type="ORF">RKA07_16160</name>
</gene>
<comment type="caution">
    <text evidence="1">The sequence shown here is derived from an EMBL/GenBank/DDBJ whole genome shotgun (WGS) entry which is preliminary data.</text>
</comment>
<dbReference type="EMBL" id="JAVMBO010000018">
    <property type="protein sequence ID" value="MDS1311636.1"/>
    <property type="molecule type" value="Genomic_DNA"/>
</dbReference>